<feature type="region of interest" description="Disordered" evidence="1">
    <location>
        <begin position="57"/>
        <end position="104"/>
    </location>
</feature>
<sequence>MFDDDEDQDRSDVKSEGVAPEIGKRRAVEKHNDNNGEEKFEENWEWIWFGRWVRLSGVNNSPSGNAGTKKSTRASGRRKKYTRGQAGQASGFRNQYWGRVHMSV</sequence>
<evidence type="ECO:0000256" key="1">
    <source>
        <dbReference type="SAM" id="MobiDB-lite"/>
    </source>
</evidence>
<dbReference type="Proteomes" id="UP000297245">
    <property type="component" value="Unassembled WGS sequence"/>
</dbReference>
<proteinExistence type="predicted"/>
<keyword evidence="3" id="KW-1185">Reference proteome</keyword>
<dbReference type="AlphaFoldDB" id="A0A4S8MEF3"/>
<dbReference type="EMBL" id="ML179096">
    <property type="protein sequence ID" value="THV00947.1"/>
    <property type="molecule type" value="Genomic_DNA"/>
</dbReference>
<feature type="compositionally biased region" description="Basic and acidic residues" evidence="1">
    <location>
        <begin position="22"/>
        <end position="36"/>
    </location>
</feature>
<evidence type="ECO:0000313" key="2">
    <source>
        <dbReference type="EMBL" id="THV00947.1"/>
    </source>
</evidence>
<organism evidence="2 3">
    <name type="scientific">Dendrothele bispora (strain CBS 962.96)</name>
    <dbReference type="NCBI Taxonomy" id="1314807"/>
    <lineage>
        <taxon>Eukaryota</taxon>
        <taxon>Fungi</taxon>
        <taxon>Dikarya</taxon>
        <taxon>Basidiomycota</taxon>
        <taxon>Agaricomycotina</taxon>
        <taxon>Agaricomycetes</taxon>
        <taxon>Agaricomycetidae</taxon>
        <taxon>Agaricales</taxon>
        <taxon>Agaricales incertae sedis</taxon>
        <taxon>Dendrothele</taxon>
    </lineage>
</organism>
<evidence type="ECO:0000313" key="3">
    <source>
        <dbReference type="Proteomes" id="UP000297245"/>
    </source>
</evidence>
<reference evidence="2 3" key="1">
    <citation type="journal article" date="2019" name="Nat. Ecol. Evol.">
        <title>Megaphylogeny resolves global patterns of mushroom evolution.</title>
        <authorList>
            <person name="Varga T."/>
            <person name="Krizsan K."/>
            <person name="Foldi C."/>
            <person name="Dima B."/>
            <person name="Sanchez-Garcia M."/>
            <person name="Sanchez-Ramirez S."/>
            <person name="Szollosi G.J."/>
            <person name="Szarkandi J.G."/>
            <person name="Papp V."/>
            <person name="Albert L."/>
            <person name="Andreopoulos W."/>
            <person name="Angelini C."/>
            <person name="Antonin V."/>
            <person name="Barry K.W."/>
            <person name="Bougher N.L."/>
            <person name="Buchanan P."/>
            <person name="Buyck B."/>
            <person name="Bense V."/>
            <person name="Catcheside P."/>
            <person name="Chovatia M."/>
            <person name="Cooper J."/>
            <person name="Damon W."/>
            <person name="Desjardin D."/>
            <person name="Finy P."/>
            <person name="Geml J."/>
            <person name="Haridas S."/>
            <person name="Hughes K."/>
            <person name="Justo A."/>
            <person name="Karasinski D."/>
            <person name="Kautmanova I."/>
            <person name="Kiss B."/>
            <person name="Kocsube S."/>
            <person name="Kotiranta H."/>
            <person name="LaButti K.M."/>
            <person name="Lechner B.E."/>
            <person name="Liimatainen K."/>
            <person name="Lipzen A."/>
            <person name="Lukacs Z."/>
            <person name="Mihaltcheva S."/>
            <person name="Morgado L.N."/>
            <person name="Niskanen T."/>
            <person name="Noordeloos M.E."/>
            <person name="Ohm R.A."/>
            <person name="Ortiz-Santana B."/>
            <person name="Ovrebo C."/>
            <person name="Racz N."/>
            <person name="Riley R."/>
            <person name="Savchenko A."/>
            <person name="Shiryaev A."/>
            <person name="Soop K."/>
            <person name="Spirin V."/>
            <person name="Szebenyi C."/>
            <person name="Tomsovsky M."/>
            <person name="Tulloss R.E."/>
            <person name="Uehling J."/>
            <person name="Grigoriev I.V."/>
            <person name="Vagvolgyi C."/>
            <person name="Papp T."/>
            <person name="Martin F.M."/>
            <person name="Miettinen O."/>
            <person name="Hibbett D.S."/>
            <person name="Nagy L.G."/>
        </authorList>
    </citation>
    <scope>NUCLEOTIDE SEQUENCE [LARGE SCALE GENOMIC DNA]</scope>
    <source>
        <strain evidence="2 3">CBS 962.96</strain>
    </source>
</reference>
<name>A0A4S8MEF3_DENBC</name>
<feature type="region of interest" description="Disordered" evidence="1">
    <location>
        <begin position="1"/>
        <end position="36"/>
    </location>
</feature>
<feature type="compositionally biased region" description="Polar residues" evidence="1">
    <location>
        <begin position="57"/>
        <end position="69"/>
    </location>
</feature>
<protein>
    <submittedName>
        <fullName evidence="2">Uncharacterized protein</fullName>
    </submittedName>
</protein>
<feature type="compositionally biased region" description="Basic residues" evidence="1">
    <location>
        <begin position="70"/>
        <end position="82"/>
    </location>
</feature>
<gene>
    <name evidence="2" type="ORF">K435DRAFT_793689</name>
</gene>
<accession>A0A4S8MEF3</accession>